<dbReference type="InterPro" id="IPR000383">
    <property type="entry name" value="Xaa-Pro-like_dom"/>
</dbReference>
<comment type="caution">
    <text evidence="3">The sequence shown here is derived from an EMBL/GenBank/DDBJ whole genome shotgun (WGS) entry which is preliminary data.</text>
</comment>
<keyword evidence="1" id="KW-0378">Hydrolase</keyword>
<dbReference type="Gene3D" id="1.10.10.800">
    <property type="match status" value="1"/>
</dbReference>
<accession>A0A419W422</accession>
<dbReference type="AlphaFoldDB" id="A0A419W422"/>
<dbReference type="SUPFAM" id="SSF53474">
    <property type="entry name" value="alpha/beta-Hydrolases"/>
    <property type="match status" value="1"/>
</dbReference>
<dbReference type="InterPro" id="IPR029058">
    <property type="entry name" value="AB_hydrolase_fold"/>
</dbReference>
<gene>
    <name evidence="3" type="ORF">BC643_0532</name>
</gene>
<sequence>MYQPIEFQSEGATLRGRLYLPENDAGKLPVVVMAHGYSATIEGMVADRFAEVFRDAGFAVILYDHRNLGISDGEPRLEINRWTQARGFRDAIDYGVSLPELDSARIGLWGDSMSGDVALFVAAMDQRVKTVVVQVPALGRELPPPDPDGSLFQQLKTTFYEGDISVPETTIGPMPVVSFDQQTIPSLLKPLTAYRWFMEYGARHNTGWVNHATYVVPMVPVKFSSVICVPHLKAAVLMQVAYDDEMPGANPEVARYAYQQTPEPKELQEIEGGHFGLLFYPSELFDQVSRAQAGFFIQHLK</sequence>
<name>A0A419W422_9BACT</name>
<dbReference type="PANTHER" id="PTHR22946">
    <property type="entry name" value="DIENELACTONE HYDROLASE DOMAIN-CONTAINING PROTEIN-RELATED"/>
    <property type="match status" value="1"/>
</dbReference>
<dbReference type="EMBL" id="RAPN01000001">
    <property type="protein sequence ID" value="RKD90196.1"/>
    <property type="molecule type" value="Genomic_DNA"/>
</dbReference>
<organism evidence="3 4">
    <name type="scientific">Mangrovibacterium diazotrophicum</name>
    <dbReference type="NCBI Taxonomy" id="1261403"/>
    <lineage>
        <taxon>Bacteria</taxon>
        <taxon>Pseudomonadati</taxon>
        <taxon>Bacteroidota</taxon>
        <taxon>Bacteroidia</taxon>
        <taxon>Marinilabiliales</taxon>
        <taxon>Prolixibacteraceae</taxon>
        <taxon>Mangrovibacterium</taxon>
    </lineage>
</organism>
<dbReference type="GO" id="GO:0052689">
    <property type="term" value="F:carboxylic ester hydrolase activity"/>
    <property type="evidence" value="ECO:0007669"/>
    <property type="project" value="UniProtKB-ARBA"/>
</dbReference>
<evidence type="ECO:0000313" key="4">
    <source>
        <dbReference type="Proteomes" id="UP000283387"/>
    </source>
</evidence>
<dbReference type="Pfam" id="PF02129">
    <property type="entry name" value="Peptidase_S15"/>
    <property type="match status" value="1"/>
</dbReference>
<dbReference type="InterPro" id="IPR050261">
    <property type="entry name" value="FrsA_esterase"/>
</dbReference>
<reference evidence="3 4" key="1">
    <citation type="submission" date="2018-09" db="EMBL/GenBank/DDBJ databases">
        <title>Genomic Encyclopedia of Archaeal and Bacterial Type Strains, Phase II (KMG-II): from individual species to whole genera.</title>
        <authorList>
            <person name="Goeker M."/>
        </authorList>
    </citation>
    <scope>NUCLEOTIDE SEQUENCE [LARGE SCALE GENOMIC DNA]</scope>
    <source>
        <strain evidence="3 4">DSM 27148</strain>
    </source>
</reference>
<proteinExistence type="predicted"/>
<dbReference type="Gene3D" id="3.40.50.1820">
    <property type="entry name" value="alpha/beta hydrolase"/>
    <property type="match status" value="1"/>
</dbReference>
<evidence type="ECO:0000313" key="3">
    <source>
        <dbReference type="EMBL" id="RKD90196.1"/>
    </source>
</evidence>
<dbReference type="PANTHER" id="PTHR22946:SF9">
    <property type="entry name" value="POLYKETIDE TRANSFERASE AF380"/>
    <property type="match status" value="1"/>
</dbReference>
<protein>
    <recommendedName>
        <fullName evidence="2">Xaa-Pro dipeptidyl-peptidase-like domain-containing protein</fullName>
    </recommendedName>
</protein>
<keyword evidence="4" id="KW-1185">Reference proteome</keyword>
<evidence type="ECO:0000259" key="2">
    <source>
        <dbReference type="Pfam" id="PF02129"/>
    </source>
</evidence>
<dbReference type="Proteomes" id="UP000283387">
    <property type="component" value="Unassembled WGS sequence"/>
</dbReference>
<evidence type="ECO:0000256" key="1">
    <source>
        <dbReference type="ARBA" id="ARBA00022801"/>
    </source>
</evidence>
<feature type="domain" description="Xaa-Pro dipeptidyl-peptidase-like" evidence="2">
    <location>
        <begin position="11"/>
        <end position="136"/>
    </location>
</feature>